<dbReference type="InterPro" id="IPR005339">
    <property type="entry name" value="GINS_Psf1"/>
</dbReference>
<dbReference type="Pfam" id="PF24997">
    <property type="entry name" value="PSF1_C"/>
    <property type="match status" value="1"/>
</dbReference>
<dbReference type="EMBL" id="HBFS01009752">
    <property type="protein sequence ID" value="CAD8913445.1"/>
    <property type="molecule type" value="Transcribed_RNA"/>
</dbReference>
<dbReference type="PANTHER" id="PTHR12914:SF2">
    <property type="entry name" value="DNA REPLICATION COMPLEX GINS PROTEIN PSF1"/>
    <property type="match status" value="1"/>
</dbReference>
<dbReference type="PANTHER" id="PTHR12914">
    <property type="entry name" value="PARTNER OF SLD5"/>
    <property type="match status" value="1"/>
</dbReference>
<dbReference type="SUPFAM" id="SSF158573">
    <property type="entry name" value="GINS helical bundle-like"/>
    <property type="match status" value="1"/>
</dbReference>
<comment type="similarity">
    <text evidence="2">Belongs to the GINS1/PSF1 family.</text>
</comment>
<dbReference type="InterPro" id="IPR021151">
    <property type="entry name" value="GINS_A"/>
</dbReference>
<dbReference type="GO" id="GO:1902983">
    <property type="term" value="P:DNA strand elongation involved in mitotic DNA replication"/>
    <property type="evidence" value="ECO:0007669"/>
    <property type="project" value="TreeGrafter"/>
</dbReference>
<evidence type="ECO:0008006" key="8">
    <source>
        <dbReference type="Google" id="ProtNLM"/>
    </source>
</evidence>
<proteinExistence type="inferred from homology"/>
<dbReference type="InterPro" id="IPR036224">
    <property type="entry name" value="GINS_bundle-like_dom_sf"/>
</dbReference>
<dbReference type="AlphaFoldDB" id="A0A7S1C9Q6"/>
<sequence length="199" mass="22562">MAAGGGMYGSKAKALLMELQRSDWLPSYNDEAIRQVVEEINALHAELVDTLEREGFEVADVAVACGMLVQHESMLRNKRCVLAYLQARLEKIQAMRWETGAMIPPHCKRQMSAKEVDFAHQYDKLVTAYVRDVKIDITADLEPPKDLLVEVQVLKDCGEIWTDSGPVTLDKHSRHFLRRSDVEHLIRQGMVRQTDTEAA</sequence>
<dbReference type="Gene3D" id="1.20.58.1030">
    <property type="match status" value="1"/>
</dbReference>
<keyword evidence="3" id="KW-0235">DNA replication</keyword>
<dbReference type="Pfam" id="PF05916">
    <property type="entry name" value="Sld5"/>
    <property type="match status" value="1"/>
</dbReference>
<dbReference type="CDD" id="cd21696">
    <property type="entry name" value="GINS_B_Psf1"/>
    <property type="match status" value="1"/>
</dbReference>
<organism evidence="7">
    <name type="scientific">Bicosoecida sp. CB-2014</name>
    <dbReference type="NCBI Taxonomy" id="1486930"/>
    <lineage>
        <taxon>Eukaryota</taxon>
        <taxon>Sar</taxon>
        <taxon>Stramenopiles</taxon>
        <taxon>Bigyra</taxon>
        <taxon>Opalozoa</taxon>
        <taxon>Bicosoecida</taxon>
    </lineage>
</organism>
<comment type="subcellular location">
    <subcellularLocation>
        <location evidence="1">Nucleus</location>
    </subcellularLocation>
</comment>
<name>A0A7S1C9Q6_9STRA</name>
<protein>
    <recommendedName>
        <fullName evidence="8">GINS subunit domain-containing protein</fullName>
    </recommendedName>
</protein>
<accession>A0A7S1C9Q6</accession>
<evidence type="ECO:0000313" key="7">
    <source>
        <dbReference type="EMBL" id="CAD8913445.1"/>
    </source>
</evidence>
<evidence type="ECO:0000259" key="5">
    <source>
        <dbReference type="Pfam" id="PF05916"/>
    </source>
</evidence>
<keyword evidence="4" id="KW-0539">Nucleus</keyword>
<evidence type="ECO:0000256" key="4">
    <source>
        <dbReference type="ARBA" id="ARBA00023242"/>
    </source>
</evidence>
<feature type="domain" description="GINS subunit" evidence="5">
    <location>
        <begin position="65"/>
        <end position="133"/>
    </location>
</feature>
<evidence type="ECO:0000259" key="6">
    <source>
        <dbReference type="Pfam" id="PF24997"/>
    </source>
</evidence>
<feature type="domain" description="DNA replication complex GINS protein PSF1 C-terminal" evidence="6">
    <location>
        <begin position="145"/>
        <end position="193"/>
    </location>
</feature>
<evidence type="ECO:0000256" key="3">
    <source>
        <dbReference type="ARBA" id="ARBA00022705"/>
    </source>
</evidence>
<evidence type="ECO:0000256" key="1">
    <source>
        <dbReference type="ARBA" id="ARBA00004123"/>
    </source>
</evidence>
<reference evidence="7" key="1">
    <citation type="submission" date="2021-01" db="EMBL/GenBank/DDBJ databases">
        <authorList>
            <person name="Corre E."/>
            <person name="Pelletier E."/>
            <person name="Niang G."/>
            <person name="Scheremetjew M."/>
            <person name="Finn R."/>
            <person name="Kale V."/>
            <person name="Holt S."/>
            <person name="Cochrane G."/>
            <person name="Meng A."/>
            <person name="Brown T."/>
            <person name="Cohen L."/>
        </authorList>
    </citation>
    <scope>NUCLEOTIDE SEQUENCE</scope>
    <source>
        <strain evidence="7">Ms1</strain>
    </source>
</reference>
<dbReference type="InterPro" id="IPR056783">
    <property type="entry name" value="PSF1_C"/>
</dbReference>
<evidence type="ECO:0000256" key="2">
    <source>
        <dbReference type="ARBA" id="ARBA00006677"/>
    </source>
</evidence>
<gene>
    <name evidence="7" type="ORF">BSP0115_LOCUS6697</name>
</gene>
<dbReference type="GO" id="GO:0000811">
    <property type="term" value="C:GINS complex"/>
    <property type="evidence" value="ECO:0007669"/>
    <property type="project" value="InterPro"/>
</dbReference>
<dbReference type="CDD" id="cd11710">
    <property type="entry name" value="GINS_A_psf1"/>
    <property type="match status" value="1"/>
</dbReference>